<name>A0A851UNR4_9PASS</name>
<evidence type="ECO:0000256" key="6">
    <source>
        <dbReference type="ARBA" id="ARBA00022741"/>
    </source>
</evidence>
<dbReference type="Gene3D" id="3.40.50.300">
    <property type="entry name" value="P-loop containing nucleotide triphosphate hydrolases"/>
    <property type="match status" value="1"/>
</dbReference>
<organism evidence="13 14">
    <name type="scientific">Elachura formosa</name>
    <name type="common">spotted wren-babbler</name>
    <dbReference type="NCBI Taxonomy" id="1463973"/>
    <lineage>
        <taxon>Eukaryota</taxon>
        <taxon>Metazoa</taxon>
        <taxon>Chordata</taxon>
        <taxon>Craniata</taxon>
        <taxon>Vertebrata</taxon>
        <taxon>Euteleostomi</taxon>
        <taxon>Archelosauria</taxon>
        <taxon>Archosauria</taxon>
        <taxon>Dinosauria</taxon>
        <taxon>Saurischia</taxon>
        <taxon>Theropoda</taxon>
        <taxon>Coelurosauria</taxon>
        <taxon>Aves</taxon>
        <taxon>Neognathae</taxon>
        <taxon>Neoaves</taxon>
        <taxon>Telluraves</taxon>
        <taxon>Australaves</taxon>
        <taxon>Passeriformes</taxon>
        <taxon>Elachuridae</taxon>
        <taxon>Elachura</taxon>
    </lineage>
</organism>
<evidence type="ECO:0000256" key="3">
    <source>
        <dbReference type="ARBA" id="ARBA00022475"/>
    </source>
</evidence>
<keyword evidence="6" id="KW-0547">Nucleotide-binding</keyword>
<feature type="transmembrane region" description="Helical" evidence="11">
    <location>
        <begin position="178"/>
        <end position="197"/>
    </location>
</feature>
<dbReference type="Pfam" id="PF00005">
    <property type="entry name" value="ABC_tran"/>
    <property type="match status" value="1"/>
</dbReference>
<accession>A0A851UNR4</accession>
<feature type="non-terminal residue" evidence="13">
    <location>
        <position position="1"/>
    </location>
</feature>
<feature type="domain" description="ABC transmembrane type-1" evidence="12">
    <location>
        <begin position="1"/>
        <end position="229"/>
    </location>
</feature>
<evidence type="ECO:0000256" key="4">
    <source>
        <dbReference type="ARBA" id="ARBA00022692"/>
    </source>
</evidence>
<evidence type="ECO:0000313" key="13">
    <source>
        <dbReference type="EMBL" id="NXD28350.1"/>
    </source>
</evidence>
<evidence type="ECO:0000256" key="5">
    <source>
        <dbReference type="ARBA" id="ARBA00022737"/>
    </source>
</evidence>
<dbReference type="OrthoDB" id="6500128at2759"/>
<dbReference type="FunFam" id="1.20.1560.10:FF:000013">
    <property type="entry name" value="ABC transporter C family member 2"/>
    <property type="match status" value="1"/>
</dbReference>
<keyword evidence="14" id="KW-1185">Reference proteome</keyword>
<protein>
    <submittedName>
        <fullName evidence="13">MRP1 protein</fullName>
    </submittedName>
</protein>
<dbReference type="CDD" id="cd18603">
    <property type="entry name" value="ABC_6TM_MRP1_2_3_6_D2_like"/>
    <property type="match status" value="1"/>
</dbReference>
<evidence type="ECO:0000313" key="14">
    <source>
        <dbReference type="Proteomes" id="UP000623542"/>
    </source>
</evidence>
<evidence type="ECO:0000256" key="9">
    <source>
        <dbReference type="ARBA" id="ARBA00023136"/>
    </source>
</evidence>
<dbReference type="SUPFAM" id="SSF90123">
    <property type="entry name" value="ABC transporter transmembrane region"/>
    <property type="match status" value="1"/>
</dbReference>
<keyword evidence="9 11" id="KW-0472">Membrane</keyword>
<dbReference type="GO" id="GO:0140359">
    <property type="term" value="F:ABC-type transporter activity"/>
    <property type="evidence" value="ECO:0007669"/>
    <property type="project" value="InterPro"/>
</dbReference>
<keyword evidence="8 11" id="KW-1133">Transmembrane helix</keyword>
<evidence type="ECO:0000256" key="2">
    <source>
        <dbReference type="ARBA" id="ARBA00022448"/>
    </source>
</evidence>
<dbReference type="InterPro" id="IPR036640">
    <property type="entry name" value="ABC1_TM_sf"/>
</dbReference>
<keyword evidence="10" id="KW-0325">Glycoprotein</keyword>
<feature type="non-terminal residue" evidence="13">
    <location>
        <position position="436"/>
    </location>
</feature>
<keyword evidence="2" id="KW-0813">Transport</keyword>
<evidence type="ECO:0000256" key="8">
    <source>
        <dbReference type="ARBA" id="ARBA00022989"/>
    </source>
</evidence>
<dbReference type="Gene3D" id="1.20.1560.10">
    <property type="entry name" value="ABC transporter type 1, transmembrane domain"/>
    <property type="match status" value="1"/>
</dbReference>
<dbReference type="GO" id="GO:0005886">
    <property type="term" value="C:plasma membrane"/>
    <property type="evidence" value="ECO:0007669"/>
    <property type="project" value="UniProtKB-SubCell"/>
</dbReference>
<dbReference type="GO" id="GO:0005524">
    <property type="term" value="F:ATP binding"/>
    <property type="evidence" value="ECO:0007669"/>
    <property type="project" value="UniProtKB-KW"/>
</dbReference>
<proteinExistence type="predicted"/>
<dbReference type="FunFam" id="3.40.50.300:FF:002145">
    <property type="entry name" value="ABC transporter (MsbA subfamily)"/>
    <property type="match status" value="1"/>
</dbReference>
<feature type="transmembrane region" description="Helical" evidence="11">
    <location>
        <begin position="78"/>
        <end position="102"/>
    </location>
</feature>
<keyword evidence="3" id="KW-1003">Cell membrane</keyword>
<sequence length="436" mass="48425">LGRFTCTAAVLLGGVLASHQLFLQLLSNVMRSPMLFFEQTPIGQLLNRFSKDMDAVDSVIPDKVKTMLGFVFNLLKMYLVNVVATPWAAIVIVPLTVIYAAFEHFYVTTSCQLRRMEAASRSPIYSHISEIFQDSSVIRAHNNQQRFISKSNFLVDENQRICFPGAVADRWLATNLEFLGNGIILFAALFAAIGRTYLSPGTAGFFISYALQITGVLSWMVHSWTEIENNTVSVDRVKEYLRTPKEELLDMLDLCPTVRKQSTSKPKSSHCTLQIGITGRSGAGKSSLAVGLLRLGEAAEGTILIDGQDIAQLGLQDLRTKITIISQDPVLFSGSLRMNLDPLNQYTDADTWTALKLTQFKNFVADSPEKLEYECTEQGENPSIGKKQLVCLARALLWKAKILILDEATAAVDLETDVQIQPMLRTQFRDSTVLTV</sequence>
<dbReference type="SUPFAM" id="SSF52540">
    <property type="entry name" value="P-loop containing nucleoside triphosphate hydrolases"/>
    <property type="match status" value="1"/>
</dbReference>
<evidence type="ECO:0000256" key="11">
    <source>
        <dbReference type="SAM" id="Phobius"/>
    </source>
</evidence>
<dbReference type="PANTHER" id="PTHR24223:SF339">
    <property type="entry name" value="ATP-BINDING CASSETTE SUB-FAMILY C MEMBER 6"/>
    <property type="match status" value="1"/>
</dbReference>
<dbReference type="PANTHER" id="PTHR24223">
    <property type="entry name" value="ATP-BINDING CASSETTE SUB-FAMILY C"/>
    <property type="match status" value="1"/>
</dbReference>
<comment type="subcellular location">
    <subcellularLocation>
        <location evidence="1">Cell membrane</location>
        <topology evidence="1">Multi-pass membrane protein</topology>
    </subcellularLocation>
</comment>
<dbReference type="InterPro" id="IPR011527">
    <property type="entry name" value="ABC1_TM_dom"/>
</dbReference>
<evidence type="ECO:0000256" key="1">
    <source>
        <dbReference type="ARBA" id="ARBA00004651"/>
    </source>
</evidence>
<dbReference type="InterPro" id="IPR003439">
    <property type="entry name" value="ABC_transporter-like_ATP-bd"/>
</dbReference>
<evidence type="ECO:0000259" key="12">
    <source>
        <dbReference type="PROSITE" id="PS50929"/>
    </source>
</evidence>
<dbReference type="GO" id="GO:0016887">
    <property type="term" value="F:ATP hydrolysis activity"/>
    <property type="evidence" value="ECO:0007669"/>
    <property type="project" value="InterPro"/>
</dbReference>
<dbReference type="EMBL" id="WBNG01000724">
    <property type="protein sequence ID" value="NXD28350.1"/>
    <property type="molecule type" value="Genomic_DNA"/>
</dbReference>
<evidence type="ECO:0000256" key="7">
    <source>
        <dbReference type="ARBA" id="ARBA00022840"/>
    </source>
</evidence>
<evidence type="ECO:0000256" key="10">
    <source>
        <dbReference type="ARBA" id="ARBA00023180"/>
    </source>
</evidence>
<keyword evidence="5" id="KW-0677">Repeat</keyword>
<keyword evidence="7" id="KW-0067">ATP-binding</keyword>
<comment type="caution">
    <text evidence="13">The sequence shown here is derived from an EMBL/GenBank/DDBJ whole genome shotgun (WGS) entry which is preliminary data.</text>
</comment>
<reference evidence="13" key="1">
    <citation type="submission" date="2019-09" db="EMBL/GenBank/DDBJ databases">
        <title>Bird 10,000 Genomes (B10K) Project - Family phase.</title>
        <authorList>
            <person name="Zhang G."/>
        </authorList>
    </citation>
    <scope>NUCLEOTIDE SEQUENCE</scope>
    <source>
        <strain evidence="13">B10K-IZCAS-20218</strain>
        <tissue evidence="13">Blood</tissue>
    </source>
</reference>
<dbReference type="InterPro" id="IPR050173">
    <property type="entry name" value="ABC_transporter_C-like"/>
</dbReference>
<dbReference type="AlphaFoldDB" id="A0A851UNR4"/>
<gene>
    <name evidence="13" type="primary">Abcc1_0</name>
    <name evidence="13" type="ORF">ELAFOR_R01036</name>
</gene>
<dbReference type="Proteomes" id="UP000623542">
    <property type="component" value="Unassembled WGS sequence"/>
</dbReference>
<keyword evidence="4 11" id="KW-0812">Transmembrane</keyword>
<dbReference type="PROSITE" id="PS50929">
    <property type="entry name" value="ABC_TM1F"/>
    <property type="match status" value="1"/>
</dbReference>
<dbReference type="Pfam" id="PF00664">
    <property type="entry name" value="ABC_membrane"/>
    <property type="match status" value="1"/>
</dbReference>
<dbReference type="InterPro" id="IPR027417">
    <property type="entry name" value="P-loop_NTPase"/>
</dbReference>